<gene>
    <name evidence="4" type="ORF">EU557_23385</name>
</gene>
<dbReference type="OrthoDB" id="9766816at2"/>
<sequence>MDIAIIGGGIGGLTTALALHRKGIKSTVYEASPELKPVGAGIILASNATQVLQRLGVLSALQTAGQPLTELRITDEQLRPLSRSDLQDMEQRTGGGCLAIHRAELQRILLEHLPSECVQLNHQMTDLEVLPGGGAMLHFANGLARQVEGIVAADGLHSLARSWVAPGSVVREAHQICWRGVAEYQLPPEQAGWLQEAWGSGRRFGFAPISPGKVYWYALRDGQTPHQQTPAELQATFQPFAPLVHALLAHTPAKHMLVHAIKDHAPLAGWARGPVCLLGDAAHATTPNMGQGACQAIVDAYTLAELLGRGLELRAAFAQLYALRQATTAHVTTTSWRVGKLAHVRNPVGCYLRNTFLRLTPARVTRRQNERLFQLEIDLPDLVPSDEVA</sequence>
<organism evidence="4 5">
    <name type="scientific">Hymenobacter wooponensis</name>
    <dbReference type="NCBI Taxonomy" id="1525360"/>
    <lineage>
        <taxon>Bacteria</taxon>
        <taxon>Pseudomonadati</taxon>
        <taxon>Bacteroidota</taxon>
        <taxon>Cytophagia</taxon>
        <taxon>Cytophagales</taxon>
        <taxon>Hymenobacteraceae</taxon>
        <taxon>Hymenobacter</taxon>
    </lineage>
</organism>
<dbReference type="RefSeq" id="WP_135532912.1">
    <property type="nucleotide sequence ID" value="NZ_SRKZ01000009.1"/>
</dbReference>
<dbReference type="Pfam" id="PF01494">
    <property type="entry name" value="FAD_binding_3"/>
    <property type="match status" value="1"/>
</dbReference>
<dbReference type="AlphaFoldDB" id="A0A4Z0MD51"/>
<dbReference type="EMBL" id="SRKZ01000009">
    <property type="protein sequence ID" value="TGD77310.1"/>
    <property type="molecule type" value="Genomic_DNA"/>
</dbReference>
<evidence type="ECO:0000256" key="2">
    <source>
        <dbReference type="ARBA" id="ARBA00023033"/>
    </source>
</evidence>
<dbReference type="PANTHER" id="PTHR13789:SF309">
    <property type="entry name" value="PUTATIVE (AFU_ORTHOLOGUE AFUA_6G14510)-RELATED"/>
    <property type="match status" value="1"/>
</dbReference>
<dbReference type="Gene3D" id="3.50.50.60">
    <property type="entry name" value="FAD/NAD(P)-binding domain"/>
    <property type="match status" value="1"/>
</dbReference>
<dbReference type="SUPFAM" id="SSF51905">
    <property type="entry name" value="FAD/NAD(P)-binding domain"/>
    <property type="match status" value="1"/>
</dbReference>
<dbReference type="PANTHER" id="PTHR13789">
    <property type="entry name" value="MONOOXYGENASE"/>
    <property type="match status" value="1"/>
</dbReference>
<dbReference type="Proteomes" id="UP000298284">
    <property type="component" value="Unassembled WGS sequence"/>
</dbReference>
<dbReference type="PRINTS" id="PR00420">
    <property type="entry name" value="RNGMNOXGNASE"/>
</dbReference>
<dbReference type="InterPro" id="IPR036188">
    <property type="entry name" value="FAD/NAD-bd_sf"/>
</dbReference>
<dbReference type="GO" id="GO:0004497">
    <property type="term" value="F:monooxygenase activity"/>
    <property type="evidence" value="ECO:0007669"/>
    <property type="project" value="UniProtKB-KW"/>
</dbReference>
<dbReference type="GO" id="GO:0071949">
    <property type="term" value="F:FAD binding"/>
    <property type="evidence" value="ECO:0007669"/>
    <property type="project" value="InterPro"/>
</dbReference>
<evidence type="ECO:0000313" key="5">
    <source>
        <dbReference type="Proteomes" id="UP000298284"/>
    </source>
</evidence>
<reference evidence="4 5" key="1">
    <citation type="submission" date="2019-04" db="EMBL/GenBank/DDBJ databases">
        <authorList>
            <person name="Feng G."/>
            <person name="Zhang J."/>
            <person name="Zhu H."/>
        </authorList>
    </citation>
    <scope>NUCLEOTIDE SEQUENCE [LARGE SCALE GENOMIC DNA]</scope>
    <source>
        <strain evidence="4 5">JCM 19491</strain>
    </source>
</reference>
<keyword evidence="5" id="KW-1185">Reference proteome</keyword>
<evidence type="ECO:0000313" key="4">
    <source>
        <dbReference type="EMBL" id="TGD77310.1"/>
    </source>
</evidence>
<dbReference type="InterPro" id="IPR050493">
    <property type="entry name" value="FAD-dep_Monooxygenase_BioMet"/>
</dbReference>
<feature type="domain" description="FAD-binding" evidence="3">
    <location>
        <begin position="2"/>
        <end position="312"/>
    </location>
</feature>
<name>A0A4Z0MD51_9BACT</name>
<comment type="caution">
    <text evidence="4">The sequence shown here is derived from an EMBL/GenBank/DDBJ whole genome shotgun (WGS) entry which is preliminary data.</text>
</comment>
<dbReference type="InterPro" id="IPR002938">
    <property type="entry name" value="FAD-bd"/>
</dbReference>
<evidence type="ECO:0000259" key="3">
    <source>
        <dbReference type="Pfam" id="PF01494"/>
    </source>
</evidence>
<accession>A0A4Z0MD51</accession>
<proteinExistence type="predicted"/>
<keyword evidence="1" id="KW-0560">Oxidoreductase</keyword>
<keyword evidence="2" id="KW-0503">Monooxygenase</keyword>
<evidence type="ECO:0000256" key="1">
    <source>
        <dbReference type="ARBA" id="ARBA00023002"/>
    </source>
</evidence>
<protein>
    <submittedName>
        <fullName evidence="4">FAD-dependent oxidoreductase</fullName>
    </submittedName>
</protein>